<name>A0ABY7EZ19_MYAAR</name>
<evidence type="ECO:0000313" key="2">
    <source>
        <dbReference type="Proteomes" id="UP001164746"/>
    </source>
</evidence>
<gene>
    <name evidence="1" type="ORF">MAR_004001</name>
</gene>
<evidence type="ECO:0000313" key="1">
    <source>
        <dbReference type="EMBL" id="WAR13896.1"/>
    </source>
</evidence>
<proteinExistence type="predicted"/>
<protein>
    <submittedName>
        <fullName evidence="1">Uncharacterized protein</fullName>
    </submittedName>
</protein>
<sequence length="271" mass="31510">MVWSKHVANYIKVQVVYSHAKTCLEIGQSFSEKKLQYLRKKWNYYAFYGDPAFILGIDNDEKKDGLRCLLQCLRCQKELARHCILTTDDQQPTSLFNEQCFRLLREWISSAPSGHLNLLSKMYDNIVAEFNRIDHGDSTDHEHIRAVTYDSDGSNKTVIVVPKDAYFDEASNGQNRNDVAKTVTIMDKSLILLDTWFKGLDNVDDMALERAFIRQKGQEQLHKLQFMSFFEEDVHHFEADIDEQRKDAMAKIGLEINRSHPSPDCHQEKEK</sequence>
<reference evidence="1" key="1">
    <citation type="submission" date="2022-11" db="EMBL/GenBank/DDBJ databases">
        <title>Centuries of genome instability and evolution in soft-shell clam transmissible cancer (bioRxiv).</title>
        <authorList>
            <person name="Hart S.F.M."/>
            <person name="Yonemitsu M.A."/>
            <person name="Giersch R.M."/>
            <person name="Beal B.F."/>
            <person name="Arriagada G."/>
            <person name="Davis B.W."/>
            <person name="Ostrander E.A."/>
            <person name="Goff S.P."/>
            <person name="Metzger M.J."/>
        </authorList>
    </citation>
    <scope>NUCLEOTIDE SEQUENCE</scope>
    <source>
        <strain evidence="1">MELC-2E11</strain>
        <tissue evidence="1">Siphon/mantle</tissue>
    </source>
</reference>
<dbReference type="Proteomes" id="UP001164746">
    <property type="component" value="Chromosome 9"/>
</dbReference>
<keyword evidence="2" id="KW-1185">Reference proteome</keyword>
<accession>A0ABY7EZ19</accession>
<dbReference type="EMBL" id="CP111020">
    <property type="protein sequence ID" value="WAR13896.1"/>
    <property type="molecule type" value="Genomic_DNA"/>
</dbReference>
<organism evidence="1 2">
    <name type="scientific">Mya arenaria</name>
    <name type="common">Soft-shell clam</name>
    <dbReference type="NCBI Taxonomy" id="6604"/>
    <lineage>
        <taxon>Eukaryota</taxon>
        <taxon>Metazoa</taxon>
        <taxon>Spiralia</taxon>
        <taxon>Lophotrochozoa</taxon>
        <taxon>Mollusca</taxon>
        <taxon>Bivalvia</taxon>
        <taxon>Autobranchia</taxon>
        <taxon>Heteroconchia</taxon>
        <taxon>Euheterodonta</taxon>
        <taxon>Imparidentia</taxon>
        <taxon>Neoheterodontei</taxon>
        <taxon>Myida</taxon>
        <taxon>Myoidea</taxon>
        <taxon>Myidae</taxon>
        <taxon>Mya</taxon>
    </lineage>
</organism>